<evidence type="ECO:0000313" key="3">
    <source>
        <dbReference type="EMBL" id="KAL2277497.1"/>
    </source>
</evidence>
<protein>
    <recommendedName>
        <fullName evidence="2">AAA+ ATPase domain-containing protein</fullName>
    </recommendedName>
</protein>
<dbReference type="InterPro" id="IPR003593">
    <property type="entry name" value="AAA+_ATPase"/>
</dbReference>
<dbReference type="InterPro" id="IPR056599">
    <property type="entry name" value="AAA_lid_fung"/>
</dbReference>
<dbReference type="InterPro" id="IPR003959">
    <property type="entry name" value="ATPase_AAA_core"/>
</dbReference>
<feature type="domain" description="AAA+ ATPase" evidence="2">
    <location>
        <begin position="407"/>
        <end position="532"/>
    </location>
</feature>
<proteinExistence type="predicted"/>
<dbReference type="Pfam" id="PF23232">
    <property type="entry name" value="AAA_lid_13"/>
    <property type="match status" value="1"/>
</dbReference>
<dbReference type="EMBL" id="JBAWTH010000099">
    <property type="protein sequence ID" value="KAL2277497.1"/>
    <property type="molecule type" value="Genomic_DNA"/>
</dbReference>
<gene>
    <name evidence="3" type="ORF">FJTKL_15414</name>
</gene>
<evidence type="ECO:0000259" key="2">
    <source>
        <dbReference type="SMART" id="SM00382"/>
    </source>
</evidence>
<sequence>MPYSLFYHHWDAIKAYQRTFNGAKDYDESCGDIDLWKQKPGFKPCDEITYNHLSVLRNAIESQNLAAVLEEKKRHEQSPALATFGMLWLLLKPSTTVYTKIHGKLAACVIQAFDFSPPFSFRKESNAYRVQLWHLQYDGKVLGRHKLTRYISTFEGEKRLIDLEVIPAEFYDAYDGGALRQRLETRGEKYFKFISGPRQVEYRGDSLGEVTYWYEGRAVLDTHTYYNHGIYGAGLHHGDAVIRRPLVGAMQDDTDTTPRPPGSIPPPPPPPPPGPFTPVSDARSRFEASPLRSGTEGPWAAYDNIDPRDTESLVLVDAITGEISRHRYLLCPADIIGFVLKPRRWDVLDVEYCSDIQFDTTAIDSIVMPDERKMIIKSLVYRFSDNDGINGKIPAPWTADFVQNKGEGQIFLLHGSPGVGKTLTAECIAESAGRPLLSLTCGDIGTVEKTAEEKLSKWFRLAELWGAVMLIDEADIYLEKRATSDLSRNSLVSIFLRTMEYYRGILFLTTNRVGHFDDAFVSRVHVVIRYENLSDKDRAKIWTQFFNKLQAERGKYITISRKARRYVLEDEEVTKIPWNGREIRNAFQTAVAFAEYRFAHTPDDQRDEKACLEEEDFAKVCEMTGAFKHYLHSISGRDESMRARSDQARNDSFTSRN</sequence>
<dbReference type="Pfam" id="PF22942">
    <property type="entry name" value="DUF7025"/>
    <property type="match status" value="1"/>
</dbReference>
<name>A0ABR4E4Z1_9PEZI</name>
<accession>A0ABR4E4Z1</accession>
<dbReference type="Gene3D" id="3.40.50.300">
    <property type="entry name" value="P-loop containing nucleotide triphosphate hydrolases"/>
    <property type="match status" value="1"/>
</dbReference>
<feature type="region of interest" description="Disordered" evidence="1">
    <location>
        <begin position="250"/>
        <end position="303"/>
    </location>
</feature>
<dbReference type="SMART" id="SM00382">
    <property type="entry name" value="AAA"/>
    <property type="match status" value="1"/>
</dbReference>
<keyword evidence="4" id="KW-1185">Reference proteome</keyword>
<dbReference type="InterPro" id="IPR027417">
    <property type="entry name" value="P-loop_NTPase"/>
</dbReference>
<organism evidence="3 4">
    <name type="scientific">Diaporthe vaccinii</name>
    <dbReference type="NCBI Taxonomy" id="105482"/>
    <lineage>
        <taxon>Eukaryota</taxon>
        <taxon>Fungi</taxon>
        <taxon>Dikarya</taxon>
        <taxon>Ascomycota</taxon>
        <taxon>Pezizomycotina</taxon>
        <taxon>Sordariomycetes</taxon>
        <taxon>Sordariomycetidae</taxon>
        <taxon>Diaporthales</taxon>
        <taxon>Diaporthaceae</taxon>
        <taxon>Diaporthe</taxon>
        <taxon>Diaporthe eres species complex</taxon>
    </lineage>
</organism>
<reference evidence="3 4" key="1">
    <citation type="submission" date="2024-03" db="EMBL/GenBank/DDBJ databases">
        <title>A high-quality draft genome sequence of Diaporthe vaccinii, a causative agent of upright dieback and viscid rot disease in cranberry plants.</title>
        <authorList>
            <person name="Sarrasin M."/>
            <person name="Lang B.F."/>
            <person name="Burger G."/>
        </authorList>
    </citation>
    <scope>NUCLEOTIDE SEQUENCE [LARGE SCALE GENOMIC DNA]</scope>
    <source>
        <strain evidence="3 4">IS7</strain>
    </source>
</reference>
<dbReference type="Proteomes" id="UP001600888">
    <property type="component" value="Unassembled WGS sequence"/>
</dbReference>
<feature type="region of interest" description="Disordered" evidence="1">
    <location>
        <begin position="638"/>
        <end position="657"/>
    </location>
</feature>
<dbReference type="InterPro" id="IPR054289">
    <property type="entry name" value="DUF7025"/>
</dbReference>
<comment type="caution">
    <text evidence="3">The sequence shown here is derived from an EMBL/GenBank/DDBJ whole genome shotgun (WGS) entry which is preliminary data.</text>
</comment>
<dbReference type="PANTHER" id="PTHR46411">
    <property type="entry name" value="FAMILY ATPASE, PUTATIVE-RELATED"/>
    <property type="match status" value="1"/>
</dbReference>
<evidence type="ECO:0000313" key="4">
    <source>
        <dbReference type="Proteomes" id="UP001600888"/>
    </source>
</evidence>
<dbReference type="CDD" id="cd19481">
    <property type="entry name" value="RecA-like_protease"/>
    <property type="match status" value="1"/>
</dbReference>
<feature type="compositionally biased region" description="Pro residues" evidence="1">
    <location>
        <begin position="258"/>
        <end position="276"/>
    </location>
</feature>
<evidence type="ECO:0000256" key="1">
    <source>
        <dbReference type="SAM" id="MobiDB-lite"/>
    </source>
</evidence>
<dbReference type="PANTHER" id="PTHR46411:SF4">
    <property type="entry name" value="AAA+ ATPASE DOMAIN-CONTAINING PROTEIN"/>
    <property type="match status" value="1"/>
</dbReference>
<feature type="compositionally biased region" description="Basic and acidic residues" evidence="1">
    <location>
        <begin position="638"/>
        <end position="649"/>
    </location>
</feature>
<dbReference type="SUPFAM" id="SSF52540">
    <property type="entry name" value="P-loop containing nucleoside triphosphate hydrolases"/>
    <property type="match status" value="1"/>
</dbReference>
<dbReference type="Pfam" id="PF00004">
    <property type="entry name" value="AAA"/>
    <property type="match status" value="1"/>
</dbReference>